<dbReference type="EMBL" id="BMRG01000003">
    <property type="protein sequence ID" value="GGP45785.1"/>
    <property type="molecule type" value="Genomic_DNA"/>
</dbReference>
<comment type="caution">
    <text evidence="1">The sequence shown here is derived from an EMBL/GenBank/DDBJ whole genome shotgun (WGS) entry which is preliminary data.</text>
</comment>
<evidence type="ECO:0000313" key="2">
    <source>
        <dbReference type="Proteomes" id="UP000639606"/>
    </source>
</evidence>
<reference evidence="1" key="1">
    <citation type="journal article" date="2014" name="Int. J. Syst. Evol. Microbiol.">
        <title>Complete genome sequence of Corynebacterium casei LMG S-19264T (=DSM 44701T), isolated from a smear-ripened cheese.</title>
        <authorList>
            <consortium name="US DOE Joint Genome Institute (JGI-PGF)"/>
            <person name="Walter F."/>
            <person name="Albersmeier A."/>
            <person name="Kalinowski J."/>
            <person name="Ruckert C."/>
        </authorList>
    </citation>
    <scope>NUCLEOTIDE SEQUENCE</scope>
    <source>
        <strain evidence="1">JCM 3313</strain>
    </source>
</reference>
<sequence>MPFVTDSGFLLDAAFSVEVEEGGLSLVLESSGGRASGRGERNRDYLEALELLLRRLGDRRAVVRRALVDTRQTQKQNLPEVDRLLVHEPLRLTSESDFLTLRRQLTNAQRRVGQSKAASKSGNGTRRIRLRLEVPGYGPEDAARLQRELQGVRHDIVWPSVQVEVADELRLRIGEELPGVGRIVAVPRDAVVVETTDGPVQVALDDVQAGLHRLTKDGRAPVEDVTGALVATVADAGVEDGSAVRRPLKRGAQGFAELDGRAMATYRKEQGALRELLVGDAEVASCALCGRPFPVAFLIAAHIKRRRVATDDERQDLENIAMLACAFGCDKLFELGYVTVDESGVVLTASAGGPLEPHLELLRGRVTEAFHDGSAPYFRWHRENVFRG</sequence>
<evidence type="ECO:0008006" key="3">
    <source>
        <dbReference type="Google" id="ProtNLM"/>
    </source>
</evidence>
<dbReference type="AlphaFoldDB" id="A0A918ECS0"/>
<dbReference type="RefSeq" id="WP_189222626.1">
    <property type="nucleotide sequence ID" value="NZ_BMRG01000003.1"/>
</dbReference>
<keyword evidence="2" id="KW-1185">Reference proteome</keyword>
<gene>
    <name evidence="1" type="ORF">GCM10010185_16740</name>
</gene>
<dbReference type="Proteomes" id="UP000639606">
    <property type="component" value="Unassembled WGS sequence"/>
</dbReference>
<organism evidence="1 2">
    <name type="scientific">Saccharothrix coeruleofusca</name>
    <dbReference type="NCBI Taxonomy" id="33919"/>
    <lineage>
        <taxon>Bacteria</taxon>
        <taxon>Bacillati</taxon>
        <taxon>Actinomycetota</taxon>
        <taxon>Actinomycetes</taxon>
        <taxon>Pseudonocardiales</taxon>
        <taxon>Pseudonocardiaceae</taxon>
        <taxon>Saccharothrix</taxon>
    </lineage>
</organism>
<proteinExistence type="predicted"/>
<protein>
    <recommendedName>
        <fullName evidence="3">HNH endonuclease</fullName>
    </recommendedName>
</protein>
<accession>A0A918ECS0</accession>
<name>A0A918ECS0_9PSEU</name>
<reference evidence="1" key="2">
    <citation type="submission" date="2020-09" db="EMBL/GenBank/DDBJ databases">
        <authorList>
            <person name="Sun Q."/>
            <person name="Ohkuma M."/>
        </authorList>
    </citation>
    <scope>NUCLEOTIDE SEQUENCE</scope>
    <source>
        <strain evidence="1">JCM 3313</strain>
    </source>
</reference>
<evidence type="ECO:0000313" key="1">
    <source>
        <dbReference type="EMBL" id="GGP45785.1"/>
    </source>
</evidence>